<dbReference type="PRINTS" id="PR00237">
    <property type="entry name" value="GPCRRHODOPSN"/>
</dbReference>
<evidence type="ECO:0000256" key="2">
    <source>
        <dbReference type="ARBA" id="ARBA00022692"/>
    </source>
</evidence>
<evidence type="ECO:0000256" key="5">
    <source>
        <dbReference type="SAM" id="MobiDB-lite"/>
    </source>
</evidence>
<feature type="region of interest" description="Disordered" evidence="5">
    <location>
        <begin position="349"/>
        <end position="382"/>
    </location>
</feature>
<feature type="transmembrane region" description="Helical" evidence="6">
    <location>
        <begin position="212"/>
        <end position="240"/>
    </location>
</feature>
<feature type="transmembrane region" description="Helical" evidence="6">
    <location>
        <begin position="298"/>
        <end position="322"/>
    </location>
</feature>
<keyword evidence="4 6" id="KW-0472">Membrane</keyword>
<dbReference type="HOGENOM" id="CLU_009579_24_7_1"/>
<reference evidence="9" key="3">
    <citation type="submission" date="2015-06" db="UniProtKB">
        <authorList>
            <consortium name="EnsemblMetazoa"/>
        </authorList>
    </citation>
    <scope>IDENTIFICATION</scope>
</reference>
<dbReference type="PANTHER" id="PTHR46641:SF2">
    <property type="entry name" value="FMRFAMIDE RECEPTOR"/>
    <property type="match status" value="1"/>
</dbReference>
<accession>R7UYX1</accession>
<comment type="subcellular location">
    <subcellularLocation>
        <location evidence="1">Membrane</location>
    </subcellularLocation>
</comment>
<reference evidence="8 10" key="2">
    <citation type="journal article" date="2013" name="Nature">
        <title>Insights into bilaterian evolution from three spiralian genomes.</title>
        <authorList>
            <person name="Simakov O."/>
            <person name="Marletaz F."/>
            <person name="Cho S.J."/>
            <person name="Edsinger-Gonzales E."/>
            <person name="Havlak P."/>
            <person name="Hellsten U."/>
            <person name="Kuo D.H."/>
            <person name="Larsson T."/>
            <person name="Lv J."/>
            <person name="Arendt D."/>
            <person name="Savage R."/>
            <person name="Osoegawa K."/>
            <person name="de Jong P."/>
            <person name="Grimwood J."/>
            <person name="Chapman J.A."/>
            <person name="Shapiro H."/>
            <person name="Aerts A."/>
            <person name="Otillar R.P."/>
            <person name="Terry A.Y."/>
            <person name="Boore J.L."/>
            <person name="Grigoriev I.V."/>
            <person name="Lindberg D.R."/>
            <person name="Seaver E.C."/>
            <person name="Weisblat D.A."/>
            <person name="Putnam N.H."/>
            <person name="Rokhsar D.S."/>
        </authorList>
    </citation>
    <scope>NUCLEOTIDE SEQUENCE</scope>
    <source>
        <strain evidence="8 10">I ESC-2004</strain>
    </source>
</reference>
<dbReference type="AlphaFoldDB" id="R7UYX1"/>
<dbReference type="EMBL" id="AMQN01000878">
    <property type="status" value="NOT_ANNOTATED_CDS"/>
    <property type="molecule type" value="Genomic_DNA"/>
</dbReference>
<feature type="transmembrane region" description="Helical" evidence="6">
    <location>
        <begin position="157"/>
        <end position="177"/>
    </location>
</feature>
<keyword evidence="3 6" id="KW-1133">Transmembrane helix</keyword>
<feature type="transmembrane region" description="Helical" evidence="6">
    <location>
        <begin position="260"/>
        <end position="278"/>
    </location>
</feature>
<reference evidence="10" key="1">
    <citation type="submission" date="2012-12" db="EMBL/GenBank/DDBJ databases">
        <authorList>
            <person name="Hellsten U."/>
            <person name="Grimwood J."/>
            <person name="Chapman J.A."/>
            <person name="Shapiro H."/>
            <person name="Aerts A."/>
            <person name="Otillar R.P."/>
            <person name="Terry A.Y."/>
            <person name="Boore J.L."/>
            <person name="Simakov O."/>
            <person name="Marletaz F."/>
            <person name="Cho S.-J."/>
            <person name="Edsinger-Gonzales E."/>
            <person name="Havlak P."/>
            <person name="Kuo D.-H."/>
            <person name="Larsson T."/>
            <person name="Lv J."/>
            <person name="Arendt D."/>
            <person name="Savage R."/>
            <person name="Osoegawa K."/>
            <person name="de Jong P."/>
            <person name="Lindberg D.R."/>
            <person name="Seaver E.C."/>
            <person name="Weisblat D.A."/>
            <person name="Putnam N.H."/>
            <person name="Grigoriev I.V."/>
            <person name="Rokhsar D.S."/>
        </authorList>
    </citation>
    <scope>NUCLEOTIDE SEQUENCE</scope>
    <source>
        <strain evidence="10">I ESC-2004</strain>
    </source>
</reference>
<protein>
    <recommendedName>
        <fullName evidence="7">G-protein coupled receptors family 1 profile domain-containing protein</fullName>
    </recommendedName>
</protein>
<dbReference type="Proteomes" id="UP000014760">
    <property type="component" value="Unassembled WGS sequence"/>
</dbReference>
<dbReference type="InterPro" id="IPR017452">
    <property type="entry name" value="GPCR_Rhodpsn_7TM"/>
</dbReference>
<evidence type="ECO:0000313" key="9">
    <source>
        <dbReference type="EnsemblMetazoa" id="CapteP193888"/>
    </source>
</evidence>
<dbReference type="InterPro" id="IPR000276">
    <property type="entry name" value="GPCR_Rhodpsn"/>
</dbReference>
<keyword evidence="2 6" id="KW-0812">Transmembrane</keyword>
<feature type="compositionally biased region" description="Polar residues" evidence="5">
    <location>
        <begin position="361"/>
        <end position="372"/>
    </location>
</feature>
<sequence>MENSSILSFDNASSRQEMEKFALVQYFCALEVKFYLNTLFAGALCLLGMAGNSLSFIVLNRDRESPVASFLLQSLSLTDNFFLAFWFLHFSINAMFEHFRWVRHFHPTWIFIRVYSYPLVFVGQTAMIWMTVLIAVSRYIAVCVPYKASYICNLPRMKLAAGIVLFMSLLYNIPRYFENTVMRRERNGSVSYIFRQTDLPNDPLYRRVYFDFMYYIFSFVLPLIILAVLNTRLVLAYRLIQKRRQALRGRSTSEGQDNNITLIMIIVIVVFMVCNAPARIFQIVQKYEGNTMCWSAAFVIGEITNILEVLNSSANFIVYCAFRKKFRHILRDTLCECCLLSKSGESLEMTNGQTDPDKKPLTSSYKMNNGRNEATVDTEVEL</sequence>
<organism evidence="8">
    <name type="scientific">Capitella teleta</name>
    <name type="common">Polychaete worm</name>
    <dbReference type="NCBI Taxonomy" id="283909"/>
    <lineage>
        <taxon>Eukaryota</taxon>
        <taxon>Metazoa</taxon>
        <taxon>Spiralia</taxon>
        <taxon>Lophotrochozoa</taxon>
        <taxon>Annelida</taxon>
        <taxon>Polychaeta</taxon>
        <taxon>Sedentaria</taxon>
        <taxon>Scolecida</taxon>
        <taxon>Capitellidae</taxon>
        <taxon>Capitella</taxon>
    </lineage>
</organism>
<evidence type="ECO:0000313" key="8">
    <source>
        <dbReference type="EMBL" id="ELU11482.1"/>
    </source>
</evidence>
<evidence type="ECO:0000256" key="3">
    <source>
        <dbReference type="ARBA" id="ARBA00022989"/>
    </source>
</evidence>
<evidence type="ECO:0000256" key="1">
    <source>
        <dbReference type="ARBA" id="ARBA00004370"/>
    </source>
</evidence>
<dbReference type="GO" id="GO:0004930">
    <property type="term" value="F:G protein-coupled receptor activity"/>
    <property type="evidence" value="ECO:0007669"/>
    <property type="project" value="InterPro"/>
</dbReference>
<proteinExistence type="predicted"/>
<dbReference type="InterPro" id="IPR052954">
    <property type="entry name" value="GPCR-Ligand_Int"/>
</dbReference>
<dbReference type="GO" id="GO:0016020">
    <property type="term" value="C:membrane"/>
    <property type="evidence" value="ECO:0007669"/>
    <property type="project" value="UniProtKB-SubCell"/>
</dbReference>
<evidence type="ECO:0000256" key="4">
    <source>
        <dbReference type="ARBA" id="ARBA00023136"/>
    </source>
</evidence>
<keyword evidence="10" id="KW-1185">Reference proteome</keyword>
<dbReference type="CDD" id="cd14978">
    <property type="entry name" value="7tmA_FMRFamide_R-like"/>
    <property type="match status" value="1"/>
</dbReference>
<dbReference type="PROSITE" id="PS50262">
    <property type="entry name" value="G_PROTEIN_RECEP_F1_2"/>
    <property type="match status" value="1"/>
</dbReference>
<dbReference type="EMBL" id="KB296703">
    <property type="protein sequence ID" value="ELU11482.1"/>
    <property type="molecule type" value="Genomic_DNA"/>
</dbReference>
<feature type="transmembrane region" description="Helical" evidence="6">
    <location>
        <begin position="116"/>
        <end position="136"/>
    </location>
</feature>
<dbReference type="STRING" id="283909.R7UYX1"/>
<evidence type="ECO:0000256" key="6">
    <source>
        <dbReference type="SAM" id="Phobius"/>
    </source>
</evidence>
<dbReference type="OrthoDB" id="10011262at2759"/>
<dbReference type="SUPFAM" id="SSF81321">
    <property type="entry name" value="Family A G protein-coupled receptor-like"/>
    <property type="match status" value="1"/>
</dbReference>
<dbReference type="PANTHER" id="PTHR46641">
    <property type="entry name" value="FMRFAMIDE RECEPTOR-RELATED"/>
    <property type="match status" value="1"/>
</dbReference>
<feature type="domain" description="G-protein coupled receptors family 1 profile" evidence="7">
    <location>
        <begin position="51"/>
        <end position="319"/>
    </location>
</feature>
<evidence type="ECO:0000259" key="7">
    <source>
        <dbReference type="PROSITE" id="PS50262"/>
    </source>
</evidence>
<name>R7UYX1_CAPTE</name>
<gene>
    <name evidence="8" type="ORF">CAPTEDRAFT_193888</name>
</gene>
<feature type="transmembrane region" description="Helical" evidence="6">
    <location>
        <begin position="39"/>
        <end position="59"/>
    </location>
</feature>
<dbReference type="Pfam" id="PF00001">
    <property type="entry name" value="7tm_1"/>
    <property type="match status" value="1"/>
</dbReference>
<dbReference type="EnsemblMetazoa" id="CapteT193888">
    <property type="protein sequence ID" value="CapteP193888"/>
    <property type="gene ID" value="CapteG193888"/>
</dbReference>
<evidence type="ECO:0000313" key="10">
    <source>
        <dbReference type="Proteomes" id="UP000014760"/>
    </source>
</evidence>
<dbReference type="Gene3D" id="1.20.1070.10">
    <property type="entry name" value="Rhodopsin 7-helix transmembrane proteins"/>
    <property type="match status" value="1"/>
</dbReference>
<dbReference type="OMA" id="FPKFFEY"/>